<accession>A0A1I7YQ89</accession>
<dbReference type="PANTHER" id="PTHR11960:SF11">
    <property type="entry name" value="EUKARYOTIC TRANSLATION INITIATION FACTOR 4E-2"/>
    <property type="match status" value="1"/>
</dbReference>
<dbReference type="GO" id="GO:0003743">
    <property type="term" value="F:translation initiation factor activity"/>
    <property type="evidence" value="ECO:0007669"/>
    <property type="project" value="UniProtKB-KW"/>
</dbReference>
<evidence type="ECO:0000313" key="3">
    <source>
        <dbReference type="WBParaSite" id="L893_g18377.t1"/>
    </source>
</evidence>
<name>A0A1I7YQ89_9BILA</name>
<dbReference type="InterPro" id="IPR001040">
    <property type="entry name" value="TIF_eIF_4E"/>
</dbReference>
<keyword evidence="2" id="KW-1185">Reference proteome</keyword>
<dbReference type="WBParaSite" id="L893_g18377.t1">
    <property type="protein sequence ID" value="L893_g18377.t1"/>
    <property type="gene ID" value="L893_g18377"/>
</dbReference>
<dbReference type="InterPro" id="IPR023398">
    <property type="entry name" value="TIF_eIF4e-like"/>
</dbReference>
<dbReference type="SUPFAM" id="SSF55418">
    <property type="entry name" value="eIF4e-like"/>
    <property type="match status" value="1"/>
</dbReference>
<sequence length="197" mass="22833">MSDAPVKEETSATEQQVAVQSDLLNQRHPLRRPWTLWYLDDRRNVGWLERLHEVSTVDTIEDFWKLVMEVEENKRGGRWLINIERNRHPETIDIIWTELLVAMVGEQFGEDAEHVCGVVCNIRNKGSKISVWTHDASAEEVNVRIGQRIKKVLLEAELPSYVKGPLFDTMRYEVHDDVQQKNSSQIRSKLVISSTAE</sequence>
<keyword evidence="1" id="KW-0648">Protein biosynthesis</keyword>
<dbReference type="Proteomes" id="UP000095287">
    <property type="component" value="Unplaced"/>
</dbReference>
<dbReference type="AlphaFoldDB" id="A0A1I7YQ89"/>
<protein>
    <submittedName>
        <fullName evidence="3">EIF-4F 25 kDa subunit</fullName>
    </submittedName>
</protein>
<dbReference type="Gene3D" id="3.30.760.10">
    <property type="entry name" value="RNA Cap, Translation Initiation Factor Eif4e"/>
    <property type="match status" value="2"/>
</dbReference>
<keyword evidence="1" id="KW-0694">RNA-binding</keyword>
<dbReference type="PANTHER" id="PTHR11960">
    <property type="entry name" value="EUKARYOTIC TRANSLATION INITIATION FACTOR 4E RELATED"/>
    <property type="match status" value="1"/>
</dbReference>
<keyword evidence="1" id="KW-0396">Initiation factor</keyword>
<proteinExistence type="inferred from homology"/>
<evidence type="ECO:0000256" key="1">
    <source>
        <dbReference type="RuleBase" id="RU004374"/>
    </source>
</evidence>
<reference evidence="3" key="1">
    <citation type="submission" date="2016-11" db="UniProtKB">
        <authorList>
            <consortium name="WormBaseParasite"/>
        </authorList>
    </citation>
    <scope>IDENTIFICATION</scope>
</reference>
<dbReference type="GO" id="GO:0016281">
    <property type="term" value="C:eukaryotic translation initiation factor 4F complex"/>
    <property type="evidence" value="ECO:0007669"/>
    <property type="project" value="TreeGrafter"/>
</dbReference>
<dbReference type="Pfam" id="PF01652">
    <property type="entry name" value="IF4E"/>
    <property type="match status" value="1"/>
</dbReference>
<comment type="similarity">
    <text evidence="1">Belongs to the eukaryotic initiation factor 4E family.</text>
</comment>
<dbReference type="GO" id="GO:0000340">
    <property type="term" value="F:RNA 7-methylguanosine cap binding"/>
    <property type="evidence" value="ECO:0007669"/>
    <property type="project" value="TreeGrafter"/>
</dbReference>
<evidence type="ECO:0000313" key="2">
    <source>
        <dbReference type="Proteomes" id="UP000095287"/>
    </source>
</evidence>
<organism evidence="2 3">
    <name type="scientific">Steinernema glaseri</name>
    <dbReference type="NCBI Taxonomy" id="37863"/>
    <lineage>
        <taxon>Eukaryota</taxon>
        <taxon>Metazoa</taxon>
        <taxon>Ecdysozoa</taxon>
        <taxon>Nematoda</taxon>
        <taxon>Chromadorea</taxon>
        <taxon>Rhabditida</taxon>
        <taxon>Tylenchina</taxon>
        <taxon>Panagrolaimomorpha</taxon>
        <taxon>Strongyloidoidea</taxon>
        <taxon>Steinernematidae</taxon>
        <taxon>Steinernema</taxon>
    </lineage>
</organism>